<feature type="region of interest" description="Disordered" evidence="8">
    <location>
        <begin position="274"/>
        <end position="302"/>
    </location>
</feature>
<feature type="domain" description="THIF-type NAD/FAD binding fold" evidence="9">
    <location>
        <begin position="1"/>
        <end position="219"/>
    </location>
</feature>
<dbReference type="GO" id="GO:0005524">
    <property type="term" value="F:ATP binding"/>
    <property type="evidence" value="ECO:0007669"/>
    <property type="project" value="UniProtKB-KW"/>
</dbReference>
<evidence type="ECO:0000256" key="6">
    <source>
        <dbReference type="ARBA" id="ARBA00022833"/>
    </source>
</evidence>
<evidence type="ECO:0000256" key="8">
    <source>
        <dbReference type="SAM" id="MobiDB-lite"/>
    </source>
</evidence>
<reference evidence="10" key="1">
    <citation type="submission" date="2021-01" db="EMBL/GenBank/DDBJ databases">
        <authorList>
            <person name="Corre E."/>
            <person name="Pelletier E."/>
            <person name="Niang G."/>
            <person name="Scheremetjew M."/>
            <person name="Finn R."/>
            <person name="Kale V."/>
            <person name="Holt S."/>
            <person name="Cochrane G."/>
            <person name="Meng A."/>
            <person name="Brown T."/>
            <person name="Cohen L."/>
        </authorList>
    </citation>
    <scope>NUCLEOTIDE SEQUENCE</scope>
    <source>
        <strain evidence="10">RCC927</strain>
    </source>
</reference>
<keyword evidence="5" id="KW-0833">Ubl conjugation pathway</keyword>
<dbReference type="PANTHER" id="PTHR10953:SF9">
    <property type="entry name" value="UBIQUITIN-LIKE MODIFIER-ACTIVATING ENZYME 5"/>
    <property type="match status" value="1"/>
</dbReference>
<dbReference type="SUPFAM" id="SSF69572">
    <property type="entry name" value="Activating enzymes of the ubiquitin-like proteins"/>
    <property type="match status" value="1"/>
</dbReference>
<keyword evidence="6" id="KW-0862">Zinc</keyword>
<dbReference type="GO" id="GO:0046872">
    <property type="term" value="F:metal ion binding"/>
    <property type="evidence" value="ECO:0007669"/>
    <property type="project" value="UniProtKB-KW"/>
</dbReference>
<keyword evidence="3" id="KW-0479">Metal-binding</keyword>
<proteinExistence type="inferred from homology"/>
<dbReference type="GO" id="GO:0005829">
    <property type="term" value="C:cytosol"/>
    <property type="evidence" value="ECO:0007669"/>
    <property type="project" value="TreeGrafter"/>
</dbReference>
<gene>
    <name evidence="10" type="ORF">PSIN1315_LOCUS4480</name>
</gene>
<dbReference type="PANTHER" id="PTHR10953">
    <property type="entry name" value="UBIQUITIN-ACTIVATING ENZYME E1"/>
    <property type="match status" value="1"/>
</dbReference>
<dbReference type="Gene3D" id="3.40.50.720">
    <property type="entry name" value="NAD(P)-binding Rossmann-like Domain"/>
    <property type="match status" value="1"/>
</dbReference>
<evidence type="ECO:0000256" key="7">
    <source>
        <dbReference type="ARBA" id="ARBA00022840"/>
    </source>
</evidence>
<keyword evidence="7" id="KW-0067">ATP-binding</keyword>
<name>A0A7S3BF10_9VIRI</name>
<dbReference type="FunFam" id="3.40.50.720:FF:000531">
    <property type="entry name" value="NAD/FAD dependent dehydrogenase, putative"/>
    <property type="match status" value="1"/>
</dbReference>
<sequence length="364" mass="39016">MLTRCGVGRLLLYDYDSVELANMNRLFFRPEQAGMTKTDAARQTLAGINPDVAIESYTSNITTVDGFKGFVSSLTGTHEHTAAGFEGRRVDLVLSCVDNYEARMVVNQACLELDQVWMESGVSEDAVSGHIQLLLPGETACFECVPPLVVASGIDEKTLKREGVCAASLPTTMGMVAGMLVQNTLKYLLGFGKVSHYLGYSAMTDFFPTMEVKANPECTNAQCRERQTEYMKFVYRRRAPGLGGAAGGGEQAQEEAQVTHEENEWGISCVSDDADAAQQDGGGAEAQQPQEAQEAPQEAKEAPVANAARAAQELGAGIEWNEGYDRATGAAGLAMEELQQLAVGSAEGESLEDLMGALSEAQQQ</sequence>
<organism evidence="10">
    <name type="scientific">Prasinoderma singulare</name>
    <dbReference type="NCBI Taxonomy" id="676789"/>
    <lineage>
        <taxon>Eukaryota</taxon>
        <taxon>Viridiplantae</taxon>
        <taxon>Prasinodermophyta</taxon>
        <taxon>Prasinodermophyceae</taxon>
        <taxon>Prasinodermales</taxon>
        <taxon>Prasinodermaceae</taxon>
        <taxon>Prasinoderma</taxon>
    </lineage>
</organism>
<dbReference type="InterPro" id="IPR000594">
    <property type="entry name" value="ThiF_NAD_FAD-bd"/>
</dbReference>
<dbReference type="AlphaFoldDB" id="A0A7S3BF10"/>
<evidence type="ECO:0000256" key="3">
    <source>
        <dbReference type="ARBA" id="ARBA00022723"/>
    </source>
</evidence>
<dbReference type="InterPro" id="IPR035985">
    <property type="entry name" value="Ubiquitin-activating_enz"/>
</dbReference>
<feature type="compositionally biased region" description="Low complexity" evidence="8">
    <location>
        <begin position="285"/>
        <end position="296"/>
    </location>
</feature>
<evidence type="ECO:0000259" key="9">
    <source>
        <dbReference type="Pfam" id="PF00899"/>
    </source>
</evidence>
<evidence type="ECO:0000256" key="1">
    <source>
        <dbReference type="ARBA" id="ARBA00005339"/>
    </source>
</evidence>
<evidence type="ECO:0000256" key="4">
    <source>
        <dbReference type="ARBA" id="ARBA00022741"/>
    </source>
</evidence>
<protein>
    <recommendedName>
        <fullName evidence="2">Ubiquitin-like modifier-activating enzyme 5</fullName>
    </recommendedName>
</protein>
<evidence type="ECO:0000313" key="10">
    <source>
        <dbReference type="EMBL" id="CAE0133485.1"/>
    </source>
</evidence>
<evidence type="ECO:0000256" key="5">
    <source>
        <dbReference type="ARBA" id="ARBA00022786"/>
    </source>
</evidence>
<dbReference type="CDD" id="cd00757">
    <property type="entry name" value="ThiF_MoeB_HesA_family"/>
    <property type="match status" value="1"/>
</dbReference>
<dbReference type="InterPro" id="IPR045886">
    <property type="entry name" value="ThiF/MoeB/HesA"/>
</dbReference>
<dbReference type="EMBL" id="HBHY01006957">
    <property type="protein sequence ID" value="CAE0133485.1"/>
    <property type="molecule type" value="Transcribed_RNA"/>
</dbReference>
<comment type="similarity">
    <text evidence="1">Belongs to the ubiquitin-activating E1 family. UBA5 subfamily.</text>
</comment>
<dbReference type="GO" id="GO:0071566">
    <property type="term" value="F:UFM1 activating enzyme activity"/>
    <property type="evidence" value="ECO:0007669"/>
    <property type="project" value="TreeGrafter"/>
</dbReference>
<accession>A0A7S3BF10</accession>
<dbReference type="Pfam" id="PF00899">
    <property type="entry name" value="ThiF"/>
    <property type="match status" value="1"/>
</dbReference>
<keyword evidence="4" id="KW-0547">Nucleotide-binding</keyword>
<evidence type="ECO:0000256" key="2">
    <source>
        <dbReference type="ARBA" id="ARBA00016279"/>
    </source>
</evidence>
<dbReference type="GO" id="GO:0071569">
    <property type="term" value="P:protein ufmylation"/>
    <property type="evidence" value="ECO:0007669"/>
    <property type="project" value="TreeGrafter"/>
</dbReference>